<dbReference type="PANTHER" id="PTHR46497:SF1">
    <property type="entry name" value="THIOREDOXIN DOMAIN-CONTAINING PROTEIN 11"/>
    <property type="match status" value="1"/>
</dbReference>
<dbReference type="Proteomes" id="UP000694397">
    <property type="component" value="Chromosome 20"/>
</dbReference>
<gene>
    <name evidence="4" type="primary">TXNDC11</name>
    <name evidence="4" type="synonym">txndc11</name>
</gene>
<sequence>SGQCGGASCTLLPLAWSFKCAFKPCLSCDDAVSRLDYTLMRINCVGTVSLEPAVWRLFTLSFCSRAKNVVAPARPPVRFFSPDAPVMDLFLGQLEQVDRLRSTSDISFIFFYAPWCAHSIAARDEVQKVARKLSKEVLFIAVNCWWSQGKCRKRQNLYQYPVVHLFYRRFGPIEYKGPFAAAYVEKFIQRVITPVTYLPTQVMLQDFLSYHESGVVGYFDFNASPQPPGYMIFLTSALQALKKDFQSAIRFGVITSRQVAEAISVREDETIYMHRHFNTSLIFPRSERNFTAENICSWAYEHSESILRWLQPPGAKSRLLEQELSKGPALLLFVPFDPLAPHQPLIQQVCSKASVTHTLHIHATEGLGQTTSWDATWEPSGLPSLSESTAPKPPCCNTVVLPAWHGLTRVHNVCELCLNQSIGVRPNAVLAPRCPFYRMEAALDSFYLRQHTFSHLLAHHVACSYIISTYSPFSHYSACCKTLSLPMPAPPPAPEALPLTRAPWEPTDSDPQVAGIAGLKCRTNKTLRFYLLDSHLHWNFAVRLGAQGDESQHLFAAIVNLPDEVHYVLEHRENLAENLERFIQNFSVVYSPLKRHLVGASMPKSSDSLIREVTTVSFFSTVMDPEKDVLLFYYTQWCGFCTVINHVIIQLARLFQGNGKFVVARINVAENDLPWEFMVDHFPVFLLFPSNRKHASVKFPDDLPITLPNLVRFILRHSSDVQRGGDGKWAGPGRSALLEWELRRLRGEVQALRHARERLSRQLSQLWQEKRRLALHAQTLESRNGELQKQGRRLEELYQEKNRQLLDAVSKLQALADASESLLSENALLKILLASLKEKAEPEKRAGDGAEEAAKPDLSQFVSLIPPLPLTIDPFS</sequence>
<feature type="coiled-coil region" evidence="1">
    <location>
        <begin position="742"/>
        <end position="804"/>
    </location>
</feature>
<dbReference type="InterPro" id="IPR058777">
    <property type="entry name" value="TXNDC11_thioredoxin"/>
</dbReference>
<feature type="domain" description="Thioredoxin" evidence="3">
    <location>
        <begin position="591"/>
        <end position="719"/>
    </location>
</feature>
<dbReference type="Pfam" id="PF26234">
    <property type="entry name" value="TXNDC11_2nd"/>
    <property type="match status" value="1"/>
</dbReference>
<dbReference type="CDD" id="cd02995">
    <property type="entry name" value="PDI_a_PDI_a'_C"/>
    <property type="match status" value="1"/>
</dbReference>
<evidence type="ECO:0000313" key="5">
    <source>
        <dbReference type="Proteomes" id="UP000694397"/>
    </source>
</evidence>
<proteinExistence type="predicted"/>
<keyword evidence="1" id="KW-0175">Coiled coil</keyword>
<accession>A0A8C9RAN8</accession>
<keyword evidence="5" id="KW-1185">Reference proteome</keyword>
<dbReference type="PANTHER" id="PTHR46497">
    <property type="entry name" value="THIOREDOXIN DOMAIN-CONTAINING PROTEIN 11"/>
    <property type="match status" value="1"/>
</dbReference>
<reference evidence="4 5" key="1">
    <citation type="submission" date="2019-04" db="EMBL/GenBank/DDBJ databases">
        <authorList>
            <consortium name="Wellcome Sanger Institute Data Sharing"/>
        </authorList>
    </citation>
    <scope>NUCLEOTIDE SEQUENCE [LARGE SCALE GENOMIC DNA]</scope>
</reference>
<dbReference type="InterPro" id="IPR052792">
    <property type="entry name" value="Thioredoxin_dom-contain_11"/>
</dbReference>
<protein>
    <submittedName>
        <fullName evidence="4">Thioredoxin domain containing 11</fullName>
    </submittedName>
</protein>
<dbReference type="AlphaFoldDB" id="A0A8C9RAN8"/>
<dbReference type="Gene3D" id="3.40.30.10">
    <property type="entry name" value="Glutaredoxin"/>
    <property type="match status" value="2"/>
</dbReference>
<dbReference type="GeneTree" id="ENSGT00390000016020"/>
<dbReference type="InterPro" id="IPR036249">
    <property type="entry name" value="Thioredoxin-like_sf"/>
</dbReference>
<dbReference type="InterPro" id="IPR013766">
    <property type="entry name" value="Thioredoxin_domain"/>
</dbReference>
<dbReference type="Ensembl" id="ENSSFOT00015012205.2">
    <property type="protein sequence ID" value="ENSSFOP00015012051.2"/>
    <property type="gene ID" value="ENSSFOG00015007664.2"/>
</dbReference>
<reference evidence="4" key="3">
    <citation type="submission" date="2025-09" db="UniProtKB">
        <authorList>
            <consortium name="Ensembl"/>
        </authorList>
    </citation>
    <scope>IDENTIFICATION</scope>
</reference>
<dbReference type="Pfam" id="PF00085">
    <property type="entry name" value="Thioredoxin"/>
    <property type="match status" value="2"/>
</dbReference>
<dbReference type="PROSITE" id="PS51352">
    <property type="entry name" value="THIOREDOXIN_2"/>
    <property type="match status" value="2"/>
</dbReference>
<dbReference type="OrthoDB" id="1910803at2759"/>
<dbReference type="SUPFAM" id="SSF52833">
    <property type="entry name" value="Thioredoxin-like"/>
    <property type="match status" value="2"/>
</dbReference>
<evidence type="ECO:0000256" key="1">
    <source>
        <dbReference type="SAM" id="Coils"/>
    </source>
</evidence>
<evidence type="ECO:0000259" key="3">
    <source>
        <dbReference type="PROSITE" id="PS51352"/>
    </source>
</evidence>
<keyword evidence="2" id="KW-0732">Signal</keyword>
<feature type="signal peptide" evidence="2">
    <location>
        <begin position="1"/>
        <end position="17"/>
    </location>
</feature>
<name>A0A8C9RAN8_SCLFO</name>
<evidence type="ECO:0000313" key="4">
    <source>
        <dbReference type="Ensembl" id="ENSSFOP00015012051.2"/>
    </source>
</evidence>
<feature type="chain" id="PRO_5034961870" evidence="2">
    <location>
        <begin position="18"/>
        <end position="876"/>
    </location>
</feature>
<reference evidence="4" key="2">
    <citation type="submission" date="2025-08" db="UniProtKB">
        <authorList>
            <consortium name="Ensembl"/>
        </authorList>
    </citation>
    <scope>IDENTIFICATION</scope>
</reference>
<feature type="domain" description="Thioredoxin" evidence="3">
    <location>
        <begin position="75"/>
        <end position="193"/>
    </location>
</feature>
<evidence type="ECO:0000256" key="2">
    <source>
        <dbReference type="SAM" id="SignalP"/>
    </source>
</evidence>
<organism evidence="4 5">
    <name type="scientific">Scleropages formosus</name>
    <name type="common">Asian bonytongue</name>
    <name type="synonym">Osteoglossum formosum</name>
    <dbReference type="NCBI Taxonomy" id="113540"/>
    <lineage>
        <taxon>Eukaryota</taxon>
        <taxon>Metazoa</taxon>
        <taxon>Chordata</taxon>
        <taxon>Craniata</taxon>
        <taxon>Vertebrata</taxon>
        <taxon>Euteleostomi</taxon>
        <taxon>Actinopterygii</taxon>
        <taxon>Neopterygii</taxon>
        <taxon>Teleostei</taxon>
        <taxon>Osteoglossocephala</taxon>
        <taxon>Osteoglossomorpha</taxon>
        <taxon>Osteoglossiformes</taxon>
        <taxon>Osteoglossidae</taxon>
        <taxon>Scleropages</taxon>
    </lineage>
</organism>